<dbReference type="InterPro" id="IPR036250">
    <property type="entry name" value="AcylCo_DH-like_C"/>
</dbReference>
<organism evidence="10 11">
    <name type="scientific">Roseivivax jejudonensis</name>
    <dbReference type="NCBI Taxonomy" id="1529041"/>
    <lineage>
        <taxon>Bacteria</taxon>
        <taxon>Pseudomonadati</taxon>
        <taxon>Pseudomonadota</taxon>
        <taxon>Alphaproteobacteria</taxon>
        <taxon>Rhodobacterales</taxon>
        <taxon>Roseobacteraceae</taxon>
        <taxon>Roseivivax</taxon>
    </lineage>
</organism>
<evidence type="ECO:0000313" key="10">
    <source>
        <dbReference type="EMBL" id="SLN69909.1"/>
    </source>
</evidence>
<proteinExistence type="inferred from homology"/>
<dbReference type="FunFam" id="1.20.140.10:FF:000001">
    <property type="entry name" value="Acyl-CoA dehydrogenase"/>
    <property type="match status" value="1"/>
</dbReference>
<evidence type="ECO:0000259" key="8">
    <source>
        <dbReference type="Pfam" id="PF02770"/>
    </source>
</evidence>
<evidence type="ECO:0000256" key="2">
    <source>
        <dbReference type="ARBA" id="ARBA00009347"/>
    </source>
</evidence>
<dbReference type="FunFam" id="2.40.110.10:FF:000015">
    <property type="entry name" value="Acyl-CoA dehydrogenase"/>
    <property type="match status" value="1"/>
</dbReference>
<dbReference type="Pfam" id="PF02771">
    <property type="entry name" value="Acyl-CoA_dh_N"/>
    <property type="match status" value="1"/>
</dbReference>
<dbReference type="AlphaFoldDB" id="A0A1X7A4E0"/>
<dbReference type="InterPro" id="IPR046373">
    <property type="entry name" value="Acyl-CoA_Oxase/DH_mid-dom_sf"/>
</dbReference>
<dbReference type="OrthoDB" id="9775090at2"/>
<dbReference type="Gene3D" id="1.20.140.10">
    <property type="entry name" value="Butyryl-CoA Dehydrogenase, subunit A, domain 3"/>
    <property type="match status" value="1"/>
</dbReference>
<keyword evidence="11" id="KW-1185">Reference proteome</keyword>
<comment type="cofactor">
    <cofactor evidence="1 6">
        <name>FAD</name>
        <dbReference type="ChEBI" id="CHEBI:57692"/>
    </cofactor>
</comment>
<keyword evidence="3 6" id="KW-0285">Flavoprotein</keyword>
<keyword evidence="5 6" id="KW-0560">Oxidoreductase</keyword>
<dbReference type="GO" id="GO:0050660">
    <property type="term" value="F:flavin adenine dinucleotide binding"/>
    <property type="evidence" value="ECO:0007669"/>
    <property type="project" value="InterPro"/>
</dbReference>
<keyword evidence="4 6" id="KW-0274">FAD</keyword>
<dbReference type="Gene3D" id="1.10.540.10">
    <property type="entry name" value="Acyl-CoA dehydrogenase/oxidase, N-terminal domain"/>
    <property type="match status" value="1"/>
</dbReference>
<sequence length="562" mass="61314">MAHDGQDLTISGGVLLPDLLALTGAALGPVETLLDRAKTRVRALVEEDGRVSGQLVETHQTAAHGLAWLATYVESLRQMQAWAEKLVAEEQFSEVEQLIHQIAFGEYLWQLHGGIQMNQGEIVRLPDLGLTMEDTGVLGTEAVATLMRGGNTQPARLRLVALMQERAAELTVGRTGLDDELEMIREQFRRYAVEKVEPHAHEWHLKDELIPMEVIGELSEMGVFGLTIPEEFGGLGLSKASMCVVSEELSRGYIGVGSLGTRSEIAAELILAGGTDAQKEKWLPRLASGETLPTAVFTEPNTGSDLGSLRTKARKDEAGDWILNGNKTWITHAARTHVMTVLARTVEGTDDYKGLSMFLAEKTPGTDAAPWQDPGISGGEIEVLGYRGMKEYTLNFDDFRVSGDNLLGGEEGKGFKQLMETFESARIQTAARAVGVAQSALDQGMRYAQDRKQFGRALIDFPRVANKLALMAVEITVARQLTYFSALEKDRGHRCDLEAGMAKLLAARVAWSAADNALQIHGGNGFALEYAISRILCDARILNIFEGAAEIQAQVIARRLMA</sequence>
<dbReference type="SUPFAM" id="SSF56645">
    <property type="entry name" value="Acyl-CoA dehydrogenase NM domain-like"/>
    <property type="match status" value="1"/>
</dbReference>
<evidence type="ECO:0000256" key="4">
    <source>
        <dbReference type="ARBA" id="ARBA00022827"/>
    </source>
</evidence>
<gene>
    <name evidence="10" type="primary">acrC_2</name>
    <name evidence="10" type="ORF">ROJ8625_03650</name>
</gene>
<dbReference type="Pfam" id="PF02770">
    <property type="entry name" value="Acyl-CoA_dh_M"/>
    <property type="match status" value="1"/>
</dbReference>
<dbReference type="SUPFAM" id="SSF47203">
    <property type="entry name" value="Acyl-CoA dehydrogenase C-terminal domain-like"/>
    <property type="match status" value="1"/>
</dbReference>
<comment type="similarity">
    <text evidence="2 6">Belongs to the acyl-CoA dehydrogenase family.</text>
</comment>
<dbReference type="EMBL" id="FWFK01000007">
    <property type="protein sequence ID" value="SLN69909.1"/>
    <property type="molecule type" value="Genomic_DNA"/>
</dbReference>
<dbReference type="PANTHER" id="PTHR43884:SF25">
    <property type="entry name" value="ACYL-COA DEHYDROGENASE YDBM-RELATED"/>
    <property type="match status" value="1"/>
</dbReference>
<dbReference type="Proteomes" id="UP000193570">
    <property type="component" value="Unassembled WGS sequence"/>
</dbReference>
<feature type="domain" description="Acyl-CoA dehydrogenase/oxidase N-terminal" evidence="9">
    <location>
        <begin position="179"/>
        <end position="290"/>
    </location>
</feature>
<accession>A0A1X7A4E0</accession>
<dbReference type="InterPro" id="IPR006091">
    <property type="entry name" value="Acyl-CoA_Oxase/DH_mid-dom"/>
</dbReference>
<dbReference type="InterPro" id="IPR009075">
    <property type="entry name" value="AcylCo_DH/oxidase_C"/>
</dbReference>
<dbReference type="PANTHER" id="PTHR43884">
    <property type="entry name" value="ACYL-COA DEHYDROGENASE"/>
    <property type="match status" value="1"/>
</dbReference>
<evidence type="ECO:0000256" key="6">
    <source>
        <dbReference type="RuleBase" id="RU362125"/>
    </source>
</evidence>
<dbReference type="InterPro" id="IPR009100">
    <property type="entry name" value="AcylCoA_DH/oxidase_NM_dom_sf"/>
</dbReference>
<dbReference type="EC" id="1.3.1.95" evidence="10"/>
<dbReference type="InterPro" id="IPR013786">
    <property type="entry name" value="AcylCoA_DH/ox_N"/>
</dbReference>
<dbReference type="Gene3D" id="2.40.110.10">
    <property type="entry name" value="Butyryl-CoA Dehydrogenase, subunit A, domain 2"/>
    <property type="match status" value="1"/>
</dbReference>
<dbReference type="GO" id="GO:0003995">
    <property type="term" value="F:acyl-CoA dehydrogenase activity"/>
    <property type="evidence" value="ECO:0007669"/>
    <property type="project" value="InterPro"/>
</dbReference>
<feature type="domain" description="Acyl-CoA dehydrogenase/oxidase C-terminal" evidence="7">
    <location>
        <begin position="412"/>
        <end position="560"/>
    </location>
</feature>
<name>A0A1X7A4E0_9RHOB</name>
<evidence type="ECO:0000259" key="9">
    <source>
        <dbReference type="Pfam" id="PF02771"/>
    </source>
</evidence>
<evidence type="ECO:0000256" key="3">
    <source>
        <dbReference type="ARBA" id="ARBA00022630"/>
    </source>
</evidence>
<evidence type="ECO:0000256" key="1">
    <source>
        <dbReference type="ARBA" id="ARBA00001974"/>
    </source>
</evidence>
<dbReference type="FunFam" id="1.10.540.10:FF:000026">
    <property type="entry name" value="Acyl-CoA dehydrogenase medium chain"/>
    <property type="match status" value="1"/>
</dbReference>
<dbReference type="PROSITE" id="PS00073">
    <property type="entry name" value="ACYL_COA_DH_2"/>
    <property type="match status" value="1"/>
</dbReference>
<dbReference type="Pfam" id="PF00441">
    <property type="entry name" value="Acyl-CoA_dh_1"/>
    <property type="match status" value="1"/>
</dbReference>
<evidence type="ECO:0000256" key="5">
    <source>
        <dbReference type="ARBA" id="ARBA00023002"/>
    </source>
</evidence>
<dbReference type="InterPro" id="IPR037069">
    <property type="entry name" value="AcylCoA_DH/ox_N_sf"/>
</dbReference>
<protein>
    <submittedName>
        <fullName evidence="10">Acryloyl-CoA reductase (NADH)</fullName>
        <ecNumber evidence="10">1.3.1.95</ecNumber>
    </submittedName>
</protein>
<evidence type="ECO:0000313" key="11">
    <source>
        <dbReference type="Proteomes" id="UP000193570"/>
    </source>
</evidence>
<dbReference type="RefSeq" id="WP_085793301.1">
    <property type="nucleotide sequence ID" value="NZ_FWFK01000007.1"/>
</dbReference>
<feature type="domain" description="Acyl-CoA oxidase/dehydrogenase middle" evidence="8">
    <location>
        <begin position="296"/>
        <end position="398"/>
    </location>
</feature>
<dbReference type="InterPro" id="IPR006089">
    <property type="entry name" value="Acyl-CoA_DH_CS"/>
</dbReference>
<dbReference type="GO" id="GO:0043958">
    <property type="term" value="F:acryloyl-CoA reductase (NADH) activity"/>
    <property type="evidence" value="ECO:0007669"/>
    <property type="project" value="UniProtKB-EC"/>
</dbReference>
<reference evidence="10 11" key="1">
    <citation type="submission" date="2017-03" db="EMBL/GenBank/DDBJ databases">
        <authorList>
            <person name="Afonso C.L."/>
            <person name="Miller P.J."/>
            <person name="Scott M.A."/>
            <person name="Spackman E."/>
            <person name="Goraichik I."/>
            <person name="Dimitrov K.M."/>
            <person name="Suarez D.L."/>
            <person name="Swayne D.E."/>
        </authorList>
    </citation>
    <scope>NUCLEOTIDE SEQUENCE [LARGE SCALE GENOMIC DNA]</scope>
    <source>
        <strain evidence="10 11">CECT 8625</strain>
    </source>
</reference>
<evidence type="ECO:0000259" key="7">
    <source>
        <dbReference type="Pfam" id="PF00441"/>
    </source>
</evidence>